<name>A0A6D2I7H7_9BRAS</name>
<proteinExistence type="predicted"/>
<feature type="transmembrane region" description="Helical" evidence="1">
    <location>
        <begin position="218"/>
        <end position="238"/>
    </location>
</feature>
<feature type="transmembrane region" description="Helical" evidence="1">
    <location>
        <begin position="188"/>
        <end position="206"/>
    </location>
</feature>
<keyword evidence="1" id="KW-0812">Transmembrane</keyword>
<evidence type="ECO:0000256" key="1">
    <source>
        <dbReference type="SAM" id="Phobius"/>
    </source>
</evidence>
<feature type="transmembrane region" description="Helical" evidence="1">
    <location>
        <begin position="335"/>
        <end position="353"/>
    </location>
</feature>
<accession>A0A6D2I7H7</accession>
<evidence type="ECO:0000313" key="2">
    <source>
        <dbReference type="EMBL" id="CAA7023669.1"/>
    </source>
</evidence>
<protein>
    <recommendedName>
        <fullName evidence="4">Cardiolipin synthase N-terminal domain-containing protein</fullName>
    </recommendedName>
</protein>
<keyword evidence="1" id="KW-0472">Membrane</keyword>
<dbReference type="EMBL" id="CACVBM020000810">
    <property type="protein sequence ID" value="CAA7023669.1"/>
    <property type="molecule type" value="Genomic_DNA"/>
</dbReference>
<gene>
    <name evidence="2" type="ORF">MERR_LOCUS10904</name>
</gene>
<dbReference type="PANTHER" id="PTHR36009">
    <property type="match status" value="1"/>
</dbReference>
<keyword evidence="3" id="KW-1185">Reference proteome</keyword>
<dbReference type="PANTHER" id="PTHR36009:SF3">
    <property type="entry name" value="TRANSMEMBRANE PROTEIN"/>
    <property type="match status" value="1"/>
</dbReference>
<keyword evidence="1" id="KW-1133">Transmembrane helix</keyword>
<reference evidence="2" key="1">
    <citation type="submission" date="2020-01" db="EMBL/GenBank/DDBJ databases">
        <authorList>
            <person name="Mishra B."/>
        </authorList>
    </citation>
    <scope>NUCLEOTIDE SEQUENCE [LARGE SCALE GENOMIC DNA]</scope>
</reference>
<organism evidence="2 3">
    <name type="scientific">Microthlaspi erraticum</name>
    <dbReference type="NCBI Taxonomy" id="1685480"/>
    <lineage>
        <taxon>Eukaryota</taxon>
        <taxon>Viridiplantae</taxon>
        <taxon>Streptophyta</taxon>
        <taxon>Embryophyta</taxon>
        <taxon>Tracheophyta</taxon>
        <taxon>Spermatophyta</taxon>
        <taxon>Magnoliopsida</taxon>
        <taxon>eudicotyledons</taxon>
        <taxon>Gunneridae</taxon>
        <taxon>Pentapetalae</taxon>
        <taxon>rosids</taxon>
        <taxon>malvids</taxon>
        <taxon>Brassicales</taxon>
        <taxon>Brassicaceae</taxon>
        <taxon>Coluteocarpeae</taxon>
        <taxon>Microthlaspi</taxon>
    </lineage>
</organism>
<feature type="transmembrane region" description="Helical" evidence="1">
    <location>
        <begin position="6"/>
        <end position="29"/>
    </location>
</feature>
<dbReference type="Proteomes" id="UP000467841">
    <property type="component" value="Unassembled WGS sequence"/>
</dbReference>
<sequence>MATPELIWNGLNWIGSARLIWIGGTSFYASSSSTKLKEEKKMLESINLISCNFSRLPPLKPSRQSQTQTLKESRNLIAVQSRASSSSSPFLKSDKILHRNNSRFPKYEKKGFYFHVCKSSLNNPDPEKTEIQDEARDWTSSVLLFALWGALLYYCFNLAPDQTPTQDLYFLNKLLNLKSDDGFRMNQILVGLWYIMGLWPLVYGMLLLPTGRSKTPPAWPFVVLSFFGGVYALLPYFALWNPPSPPVSEAEVRQWPLNILESKVTAAVTLVAGLGIILYAVVGNSGDWKEFYQYFRESKFIHVTSLDFCLLSAFAPFWVYNDMTARKWFDKGGRWLLPVSAVPFLGPSLYLLLRPALSGTTAPTDSASSDPNQ</sequence>
<comment type="caution">
    <text evidence="2">The sequence shown here is derived from an EMBL/GenBank/DDBJ whole genome shotgun (WGS) entry which is preliminary data.</text>
</comment>
<evidence type="ECO:0008006" key="4">
    <source>
        <dbReference type="Google" id="ProtNLM"/>
    </source>
</evidence>
<feature type="transmembrane region" description="Helical" evidence="1">
    <location>
        <begin position="303"/>
        <end position="320"/>
    </location>
</feature>
<feature type="transmembrane region" description="Helical" evidence="1">
    <location>
        <begin position="138"/>
        <end position="159"/>
    </location>
</feature>
<dbReference type="OrthoDB" id="47210at2759"/>
<evidence type="ECO:0000313" key="3">
    <source>
        <dbReference type="Proteomes" id="UP000467841"/>
    </source>
</evidence>
<dbReference type="AlphaFoldDB" id="A0A6D2I7H7"/>
<feature type="transmembrane region" description="Helical" evidence="1">
    <location>
        <begin position="264"/>
        <end position="282"/>
    </location>
</feature>